<sequence>MAEHDCAKRLACLPLQGVSPCLCQQFGKKLTAARIQQGAWDGNQAGRLVFTVHEMLIGHGKSLCRKRWMLILQHGSDGVVCP</sequence>
<accession>A0A679IXH0</accession>
<organism evidence="1">
    <name type="scientific">Variovorax paradoxus</name>
    <dbReference type="NCBI Taxonomy" id="34073"/>
    <lineage>
        <taxon>Bacteria</taxon>
        <taxon>Pseudomonadati</taxon>
        <taxon>Pseudomonadota</taxon>
        <taxon>Betaproteobacteria</taxon>
        <taxon>Burkholderiales</taxon>
        <taxon>Comamonadaceae</taxon>
        <taxon>Variovorax</taxon>
    </lineage>
</organism>
<dbReference type="EMBL" id="LR743507">
    <property type="protein sequence ID" value="CAA2099291.1"/>
    <property type="molecule type" value="Genomic_DNA"/>
</dbReference>
<protein>
    <submittedName>
        <fullName evidence="1">Uncharacterized protein</fullName>
    </submittedName>
</protein>
<reference evidence="1" key="1">
    <citation type="submission" date="2019-12" db="EMBL/GenBank/DDBJ databases">
        <authorList>
            <person name="Cremers G."/>
        </authorList>
    </citation>
    <scope>NUCLEOTIDE SEQUENCE</scope>
    <source>
        <strain evidence="1">Vvax</strain>
    </source>
</reference>
<proteinExistence type="predicted"/>
<gene>
    <name evidence="1" type="ORF">VVAX_00163</name>
</gene>
<dbReference type="AlphaFoldDB" id="A0A679IXH0"/>
<name>A0A679IXH0_VARPD</name>
<evidence type="ECO:0000313" key="1">
    <source>
        <dbReference type="EMBL" id="CAA2099291.1"/>
    </source>
</evidence>